<name>A0ACC3ZGP3_COLTU</name>
<protein>
    <submittedName>
        <fullName evidence="1">Uncharacterized protein</fullName>
    </submittedName>
</protein>
<organism evidence="1 2">
    <name type="scientific">Colletotrichum truncatum</name>
    <name type="common">Anthracnose fungus</name>
    <name type="synonym">Colletotrichum capsici</name>
    <dbReference type="NCBI Taxonomy" id="5467"/>
    <lineage>
        <taxon>Eukaryota</taxon>
        <taxon>Fungi</taxon>
        <taxon>Dikarya</taxon>
        <taxon>Ascomycota</taxon>
        <taxon>Pezizomycotina</taxon>
        <taxon>Sordariomycetes</taxon>
        <taxon>Hypocreomycetidae</taxon>
        <taxon>Glomerellales</taxon>
        <taxon>Glomerellaceae</taxon>
        <taxon>Colletotrichum</taxon>
        <taxon>Colletotrichum truncatum species complex</taxon>
    </lineage>
</organism>
<dbReference type="EMBL" id="VUJX02000001">
    <property type="protein sequence ID" value="KAL0943185.1"/>
    <property type="molecule type" value="Genomic_DNA"/>
</dbReference>
<evidence type="ECO:0000313" key="2">
    <source>
        <dbReference type="Proteomes" id="UP000805649"/>
    </source>
</evidence>
<reference evidence="1 2" key="1">
    <citation type="journal article" date="2020" name="Phytopathology">
        <title>Genome Sequence Resources of Colletotrichum truncatum, C. plurivorum, C. musicola, and C. sojae: Four Species Pathogenic to Soybean (Glycine max).</title>
        <authorList>
            <person name="Rogerio F."/>
            <person name="Boufleur T.R."/>
            <person name="Ciampi-Guillardi M."/>
            <person name="Sukno S.A."/>
            <person name="Thon M.R."/>
            <person name="Massola Junior N.S."/>
            <person name="Baroncelli R."/>
        </authorList>
    </citation>
    <scope>NUCLEOTIDE SEQUENCE [LARGE SCALE GENOMIC DNA]</scope>
    <source>
        <strain evidence="1 2">CMES1059</strain>
    </source>
</reference>
<sequence>MERNSREGSPASGVTAKSQSTVPIPQRIESMIDPAVWGNWAIDLTNASPQQLGSYMGFLLETYEKRNLTGLELWNEVSPDFADWSEEDFQNVPPPILRFFRDHLIGNGVYVEMDGKKISKNVALALKKEEFHYWSPQELEQGVKRYRNLKALIKDPEFHEEITRPATVANSTGGRVEPTLQPPPPQEQQQWQLPYRPPHPTVSPLTDFQPYESTDRIGKQLTEFAKLYPDDMKYSGDMYDVREKKGWTGPFTLAAINGETCTVDTPRGPKTFRSTVVKPYYEDPDQPPNSIAAPEEEEPEAKIPQQEVVRDEIIVAGGGSEPDEPQEAPEPPRRRPGRPRKRPLPIAHFTEEFNDDPDYQQIFLSIKEQADEELAIKLRREGVITTPGEPFEQSTKQEINSLIARGVFKFTQFNKRRHQNVRIFRSRIVNEVKGKTTEPYEKSRLVIQGYADDSKKAILTQSPTIQRASQRLILSITPSLLREGKQLWLRDITQAYVQSSTRLNRTILAYPPKQIQDQYPKGTIMEVVKPLYGIAEAGTHWWATYHKHHRENLQMVTSSYDPCLLISSTENPHFGCIGMQTDDTLGLSDKAFSQLEDEQLEKAAFTAKAKNILTIDEPLQFNGGIIALSTDNSINLRQKGQAKKLRCIETTKPNPKQQYVEQRARGAYIASICQPEACFDLSTAAQHQDPSPEAIKALNQRIRWQIESPNRGITFIPLDLTTAKLFVFVDGSFANNHDLSSQLGFLIILANDTSSDSNNGEFTIHGNLVHYSSTKSKRVTRSVLASEIYGMVAGVDMAYALATTLATITDHLNLPTIQTVVCTDSYSLYECLVKLGTTKEKRLMIDIMALRQSYERRELQEIRWINGEDNPADALTKSKPNRALERFVDSNTITIQTTATSSTSVQTIVRGDSQQLKTDGQVELEQKDEERGPLQHILSTRQLVVLFAVVWGFSFALALSFGVFNVLTPYVTSDFGKHALTATTSVVASVTSGIAKLPYAKLLDVWGRPWCMTAMVLSMTIGSVMMAACQNVETYCAAQVFYFVGFFGIQFSFTILIADALPLRHRTFVMGVTSTPSILSVWASGPAAQHILETIGYRWGFGCWSIVVPICSTPLLFLMFKYDKQARKAGLIKMPAANKTMRESALYHCKEFDVIGLTMLGSGLCLVLLAISIYSYQPGGWKSPLIISFIAVGFLLLAGFLTYEKYLAPATFLPWQLIKEPTVVFTNLATASFYISSSLGSAYIYSMLIVSFNQSVTNATYINNIDMLVVYGAATVIYNLFFHPLRRYPGPKLWAASPLPLFFSVLQGKSYVNILELHKRYGDVVRIDPNKLAFAHNDAWKEIYGHLKRDQEENGKDPKYVNSDVDSSLIAASRERHGQMRRVLSHAFSARAMADQQPLINKYIDLAIERFRQHGEGGLKPIDASKWFEWTTFDIIGDLAFGEPFGCLQNSSSHPWVECFFDSLRCLQTMQIMTDLPFFSLLKPLYFMLFVPKDTFRKFQDTRMFAEESLKKRLGLGAERPDFVDAMIRGIKDHSLSRLEMKDNSVLLTTAGSETTATTLAATTYYLCNHPKVLAKLNAEVRSSFQSESDINVNSVQSLPYMLAVLKESMRIYPPVAVALQRQTPPGGAEIAGEYVPGGTSLGIWQYAVYHNPAKFQHPDSFIPERWLDDERFENDQKQLHQPFSYGPRNCLGMNLAYAEMRLILARIIWNFDLQLAPESLGWGVNQKVFFFWDKPPLWVHFKARQM</sequence>
<keyword evidence="2" id="KW-1185">Reference proteome</keyword>
<proteinExistence type="predicted"/>
<gene>
    <name evidence="1" type="ORF">CTRU02_201071</name>
</gene>
<dbReference type="Proteomes" id="UP000805649">
    <property type="component" value="Unassembled WGS sequence"/>
</dbReference>
<evidence type="ECO:0000313" key="1">
    <source>
        <dbReference type="EMBL" id="KAL0943185.1"/>
    </source>
</evidence>
<comment type="caution">
    <text evidence="1">The sequence shown here is derived from an EMBL/GenBank/DDBJ whole genome shotgun (WGS) entry which is preliminary data.</text>
</comment>
<accession>A0ACC3ZGP3</accession>